<gene>
    <name evidence="4" type="ORF">A2T98_10035</name>
</gene>
<dbReference type="InterPro" id="IPR050129">
    <property type="entry name" value="Zn_alcohol_dh"/>
</dbReference>
<dbReference type="GO" id="GO:0016491">
    <property type="term" value="F:oxidoreductase activity"/>
    <property type="evidence" value="ECO:0007669"/>
    <property type="project" value="UniProtKB-KW"/>
</dbReference>
<dbReference type="InterPro" id="IPR013154">
    <property type="entry name" value="ADH-like_N"/>
</dbReference>
<organism evidence="4 5">
    <name type="scientific">Nodularia spumigena CENA596</name>
    <dbReference type="NCBI Taxonomy" id="1819295"/>
    <lineage>
        <taxon>Bacteria</taxon>
        <taxon>Bacillati</taxon>
        <taxon>Cyanobacteriota</taxon>
        <taxon>Cyanophyceae</taxon>
        <taxon>Nostocales</taxon>
        <taxon>Nodulariaceae</taxon>
        <taxon>Nodularia</taxon>
    </lineage>
</organism>
<dbReference type="PANTHER" id="PTHR43401">
    <property type="entry name" value="L-THREONINE 3-DEHYDROGENASE"/>
    <property type="match status" value="1"/>
</dbReference>
<dbReference type="PANTHER" id="PTHR43401:SF2">
    <property type="entry name" value="L-THREONINE 3-DEHYDROGENASE"/>
    <property type="match status" value="1"/>
</dbReference>
<evidence type="ECO:0000259" key="3">
    <source>
        <dbReference type="Pfam" id="PF08240"/>
    </source>
</evidence>
<evidence type="ECO:0000313" key="5">
    <source>
        <dbReference type="Proteomes" id="UP000076555"/>
    </source>
</evidence>
<dbReference type="SUPFAM" id="SSF51735">
    <property type="entry name" value="NAD(P)-binding Rossmann-fold domains"/>
    <property type="match status" value="1"/>
</dbReference>
<dbReference type="AlphaFoldDB" id="A0A161XMH2"/>
<accession>A0A161XMH2</accession>
<sequence>MRAAVWYGKGRENFRLEQVNRSHPNPGEVLIKVQKCFFSAMHVRAVLVGHPKHQPPEIFGRMLAGDVVAVGADVTGIKEGMRVTVNPERPCGECFYCQVGELGHCVNPITLPSGGMAEYVCVPSELVGGIFELPPEIPYEAAAYAETLACILQAMDLSNIGASDCVVIVGDGSVGLTFVQLARLQNAAKIIFAGKHDDSLQQGLALGAFRTVNIKHESLKDVVMQETQGYGADVVMEAVGSGETYEQALTLLRCGGRAVGFGGTPPGTKFPGDPNLIHYRSLKIYGSYRYNPEHFRRALDLICTKQIDLGQIITHSVPFSKLTTDAVDISQQPDCRALVIDFGQEL</sequence>
<dbReference type="SUPFAM" id="SSF50129">
    <property type="entry name" value="GroES-like"/>
    <property type="match status" value="1"/>
</dbReference>
<feature type="domain" description="Alcohol dehydrogenase-like N-terminal" evidence="3">
    <location>
        <begin position="26"/>
        <end position="127"/>
    </location>
</feature>
<dbReference type="EMBL" id="LWAJ01000124">
    <property type="protein sequence ID" value="KZL49954.1"/>
    <property type="molecule type" value="Genomic_DNA"/>
</dbReference>
<evidence type="ECO:0000256" key="1">
    <source>
        <dbReference type="ARBA" id="ARBA00023002"/>
    </source>
</evidence>
<dbReference type="InterPro" id="IPR036291">
    <property type="entry name" value="NAD(P)-bd_dom_sf"/>
</dbReference>
<dbReference type="Pfam" id="PF08240">
    <property type="entry name" value="ADH_N"/>
    <property type="match status" value="1"/>
</dbReference>
<keyword evidence="1" id="KW-0560">Oxidoreductase</keyword>
<proteinExistence type="predicted"/>
<dbReference type="Proteomes" id="UP000076555">
    <property type="component" value="Unassembled WGS sequence"/>
</dbReference>
<dbReference type="InterPro" id="IPR013149">
    <property type="entry name" value="ADH-like_C"/>
</dbReference>
<dbReference type="Pfam" id="PF00107">
    <property type="entry name" value="ADH_zinc_N"/>
    <property type="match status" value="1"/>
</dbReference>
<protein>
    <submittedName>
        <fullName evidence="4">Theronine dehydrogenase</fullName>
    </submittedName>
</protein>
<dbReference type="OrthoDB" id="9770526at2"/>
<reference evidence="4 5" key="1">
    <citation type="submission" date="2016-04" db="EMBL/GenBank/DDBJ databases">
        <title>Draft Genome Assembly of the Bloom-forming Cyanobacterium Nodularia spumigena Strain CENA596 in Shrimp Production Ponds.</title>
        <authorList>
            <person name="Popin R.V."/>
            <person name="Rigonato J."/>
            <person name="Abreu V.A."/>
            <person name="Andreote A.P."/>
            <person name="Silveira S.B."/>
            <person name="Odebrecht C."/>
            <person name="Fiore M.F."/>
        </authorList>
    </citation>
    <scope>NUCLEOTIDE SEQUENCE [LARGE SCALE GENOMIC DNA]</scope>
    <source>
        <strain evidence="4 5">CENA596</strain>
    </source>
</reference>
<evidence type="ECO:0000313" key="4">
    <source>
        <dbReference type="EMBL" id="KZL49954.1"/>
    </source>
</evidence>
<comment type="caution">
    <text evidence="4">The sequence shown here is derived from an EMBL/GenBank/DDBJ whole genome shotgun (WGS) entry which is preliminary data.</text>
</comment>
<feature type="domain" description="Alcohol dehydrogenase-like C-terminal" evidence="2">
    <location>
        <begin position="174"/>
        <end position="302"/>
    </location>
</feature>
<dbReference type="Gene3D" id="3.90.180.10">
    <property type="entry name" value="Medium-chain alcohol dehydrogenases, catalytic domain"/>
    <property type="match status" value="1"/>
</dbReference>
<name>A0A161XMH2_NODSP</name>
<dbReference type="InterPro" id="IPR011032">
    <property type="entry name" value="GroES-like_sf"/>
</dbReference>
<evidence type="ECO:0000259" key="2">
    <source>
        <dbReference type="Pfam" id="PF00107"/>
    </source>
</evidence>
<dbReference type="Gene3D" id="3.40.50.720">
    <property type="entry name" value="NAD(P)-binding Rossmann-like Domain"/>
    <property type="match status" value="1"/>
</dbReference>